<feature type="compositionally biased region" description="Acidic residues" evidence="1">
    <location>
        <begin position="238"/>
        <end position="258"/>
    </location>
</feature>
<organism evidence="2 3">
    <name type="scientific">Hyphopichia burtonii NRRL Y-1933</name>
    <dbReference type="NCBI Taxonomy" id="984485"/>
    <lineage>
        <taxon>Eukaryota</taxon>
        <taxon>Fungi</taxon>
        <taxon>Dikarya</taxon>
        <taxon>Ascomycota</taxon>
        <taxon>Saccharomycotina</taxon>
        <taxon>Pichiomycetes</taxon>
        <taxon>Debaryomycetaceae</taxon>
        <taxon>Hyphopichia</taxon>
    </lineage>
</organism>
<feature type="compositionally biased region" description="Basic and acidic residues" evidence="1">
    <location>
        <begin position="259"/>
        <end position="280"/>
    </location>
</feature>
<dbReference type="AlphaFoldDB" id="A0A1E4RPW3"/>
<evidence type="ECO:0000256" key="1">
    <source>
        <dbReference type="SAM" id="MobiDB-lite"/>
    </source>
</evidence>
<keyword evidence="3" id="KW-1185">Reference proteome</keyword>
<evidence type="ECO:0000313" key="3">
    <source>
        <dbReference type="Proteomes" id="UP000095085"/>
    </source>
</evidence>
<accession>A0A1E4RPW3</accession>
<protein>
    <submittedName>
        <fullName evidence="2">Uncharacterized protein</fullName>
    </submittedName>
</protein>
<proteinExistence type="predicted"/>
<gene>
    <name evidence="2" type="ORF">HYPBUDRAFT_3299</name>
</gene>
<dbReference type="RefSeq" id="XP_020078374.1">
    <property type="nucleotide sequence ID" value="XM_020223342.1"/>
</dbReference>
<dbReference type="GeneID" id="30997891"/>
<feature type="compositionally biased region" description="Acidic residues" evidence="1">
    <location>
        <begin position="341"/>
        <end position="351"/>
    </location>
</feature>
<dbReference type="OrthoDB" id="4094291at2759"/>
<dbReference type="EMBL" id="KV454538">
    <property type="protein sequence ID" value="ODV69307.1"/>
    <property type="molecule type" value="Genomic_DNA"/>
</dbReference>
<feature type="compositionally biased region" description="Acidic residues" evidence="1">
    <location>
        <begin position="282"/>
        <end position="324"/>
    </location>
</feature>
<sequence>MVLTSSAEIAKESLSSADKLLKLTNDLVKDQGNNEVKRELKSSKRQYILDSFKVNKFHKDYQEWENKERLSFINTEVKLFNKKLGEMTRLNDDVEDSEKEFDKLHKNIKLPSFEFSIQTIEQFEDGIYLKYLEKDEEGNYPSKVAMLTIFALDSESGLETPDFSVFNKLLNIEYRLRMQRQIKYEVLLLVKQQLRTKNRKWAARDSSLNQFISRDLPLVFSEVENIKTNEYEDLKDYNDEEDEDLDIDEDSGDNEDDLEKDREGTQEPEQNHEIYSKAQDEISQDENNEIAQEVVDEKDDDEKDDDEKDDDGKDDDGKDDDGNDINDNAQIDMTAQNDRPEIDEDDVMKID</sequence>
<dbReference type="Proteomes" id="UP000095085">
    <property type="component" value="Unassembled WGS sequence"/>
</dbReference>
<evidence type="ECO:0000313" key="2">
    <source>
        <dbReference type="EMBL" id="ODV69307.1"/>
    </source>
</evidence>
<feature type="region of interest" description="Disordered" evidence="1">
    <location>
        <begin position="231"/>
        <end position="351"/>
    </location>
</feature>
<reference evidence="3" key="1">
    <citation type="submission" date="2016-05" db="EMBL/GenBank/DDBJ databases">
        <title>Comparative genomics of biotechnologically important yeasts.</title>
        <authorList>
            <consortium name="DOE Joint Genome Institute"/>
            <person name="Riley R."/>
            <person name="Haridas S."/>
            <person name="Wolfe K.H."/>
            <person name="Lopes M.R."/>
            <person name="Hittinger C.T."/>
            <person name="Goker M."/>
            <person name="Salamov A."/>
            <person name="Wisecaver J."/>
            <person name="Long T.M."/>
            <person name="Aerts A.L."/>
            <person name="Barry K."/>
            <person name="Choi C."/>
            <person name="Clum A."/>
            <person name="Coughlan A.Y."/>
            <person name="Deshpande S."/>
            <person name="Douglass A.P."/>
            <person name="Hanson S.J."/>
            <person name="Klenk H.-P."/>
            <person name="Labutti K."/>
            <person name="Lapidus A."/>
            <person name="Lindquist E."/>
            <person name="Lipzen A."/>
            <person name="Meier-Kolthoff J.P."/>
            <person name="Ohm R.A."/>
            <person name="Otillar R.P."/>
            <person name="Pangilinan J."/>
            <person name="Peng Y."/>
            <person name="Rokas A."/>
            <person name="Rosa C.A."/>
            <person name="Scheuner C."/>
            <person name="Sibirny A.A."/>
            <person name="Slot J.C."/>
            <person name="Stielow J.B."/>
            <person name="Sun H."/>
            <person name="Kurtzman C.P."/>
            <person name="Blackwell M."/>
            <person name="Grigoriev I.V."/>
            <person name="Jeffries T.W."/>
        </authorList>
    </citation>
    <scope>NUCLEOTIDE SEQUENCE [LARGE SCALE GENOMIC DNA]</scope>
    <source>
        <strain evidence="3">NRRL Y-1933</strain>
    </source>
</reference>
<name>A0A1E4RPW3_9ASCO</name>